<evidence type="ECO:0000256" key="2">
    <source>
        <dbReference type="ARBA" id="ARBA00023015"/>
    </source>
</evidence>
<keyword evidence="3" id="KW-0175">Coiled coil</keyword>
<keyword evidence="10" id="KW-1185">Reference proteome</keyword>
<evidence type="ECO:0000256" key="4">
    <source>
        <dbReference type="ARBA" id="ARBA00023125"/>
    </source>
</evidence>
<dbReference type="PANTHER" id="PTHR46373:SF5">
    <property type="entry name" value="RWP-RK DOMAIN PROTEIN"/>
    <property type="match status" value="1"/>
</dbReference>
<keyword evidence="2" id="KW-0805">Transcription regulation</keyword>
<name>A0ABU6U6Y2_9FABA</name>
<dbReference type="EMBL" id="JASCZI010120853">
    <property type="protein sequence ID" value="MED6155948.1"/>
    <property type="molecule type" value="Genomic_DNA"/>
</dbReference>
<dbReference type="Proteomes" id="UP001341840">
    <property type="component" value="Unassembled WGS sequence"/>
</dbReference>
<evidence type="ECO:0000256" key="3">
    <source>
        <dbReference type="ARBA" id="ARBA00023054"/>
    </source>
</evidence>
<dbReference type="Pfam" id="PF02042">
    <property type="entry name" value="RWP-RK"/>
    <property type="match status" value="1"/>
</dbReference>
<protein>
    <recommendedName>
        <fullName evidence="8">RWP-RK domain-containing protein</fullName>
    </recommendedName>
</protein>
<gene>
    <name evidence="9" type="ORF">PIB30_010296</name>
</gene>
<evidence type="ECO:0000313" key="10">
    <source>
        <dbReference type="Proteomes" id="UP001341840"/>
    </source>
</evidence>
<proteinExistence type="predicted"/>
<keyword evidence="4" id="KW-0238">DNA-binding</keyword>
<feature type="compositionally biased region" description="Acidic residues" evidence="7">
    <location>
        <begin position="234"/>
        <end position="247"/>
    </location>
</feature>
<evidence type="ECO:0000256" key="7">
    <source>
        <dbReference type="SAM" id="MobiDB-lite"/>
    </source>
</evidence>
<evidence type="ECO:0000313" key="9">
    <source>
        <dbReference type="EMBL" id="MED6155948.1"/>
    </source>
</evidence>
<evidence type="ECO:0000256" key="6">
    <source>
        <dbReference type="ARBA" id="ARBA00023242"/>
    </source>
</evidence>
<keyword evidence="6" id="KW-0539">Nucleus</keyword>
<evidence type="ECO:0000256" key="5">
    <source>
        <dbReference type="ARBA" id="ARBA00023163"/>
    </source>
</evidence>
<sequence length="370" mass="41862">MDNNPCFVVPYHDPYDTPPLSPSFFDISNPTLFDLTNNVPTTGTGPTHSQQQNHGVQDTNNLQPTFDPMIQDINNYVGGTQGNNNFESIPLLQVHSNEGLPQNDLINNVNTMTLSYWPQPPVPFSCSCCSVLREIVYTNGFNFTKLEVHGRPGLISHAIQHPTMNGDFASTSNLQYQMIDFCRRSIEDVKNFLIEYCRVQCAAGYFMLQDPLSAYYEALCIGLEWVDELSDDTDDLDASNSDDENEQVADNGGGTSGKTPRKNSLSEQRERAGKMKLDDFAPYFHIPIEEASRQMNICPTVVKKICRRDGLKRWPYRKIKSTAKKISQLKKTMESKDERAKARIQAEIYRLHLKLREVCAGRYPSGLFIP</sequence>
<evidence type="ECO:0000256" key="1">
    <source>
        <dbReference type="ARBA" id="ARBA00004049"/>
    </source>
</evidence>
<dbReference type="PROSITE" id="PS51519">
    <property type="entry name" value="RWP_RK"/>
    <property type="match status" value="1"/>
</dbReference>
<evidence type="ECO:0000259" key="8">
    <source>
        <dbReference type="PROSITE" id="PS51519"/>
    </source>
</evidence>
<dbReference type="PANTHER" id="PTHR46373">
    <property type="entry name" value="PROTEIN RKD4"/>
    <property type="match status" value="1"/>
</dbReference>
<dbReference type="InterPro" id="IPR003035">
    <property type="entry name" value="RWP-RK_dom"/>
</dbReference>
<accession>A0ABU6U6Y2</accession>
<dbReference type="InterPro" id="IPR044607">
    <property type="entry name" value="RKD-like"/>
</dbReference>
<feature type="region of interest" description="Disordered" evidence="7">
    <location>
        <begin position="234"/>
        <end position="269"/>
    </location>
</feature>
<comment type="caution">
    <text evidence="9">The sequence shown here is derived from an EMBL/GenBank/DDBJ whole genome shotgun (WGS) entry which is preliminary data.</text>
</comment>
<comment type="function">
    <text evidence="1">Putative transcription factor.</text>
</comment>
<keyword evidence="5" id="KW-0804">Transcription</keyword>
<feature type="domain" description="RWP-RK" evidence="8">
    <location>
        <begin position="262"/>
        <end position="342"/>
    </location>
</feature>
<organism evidence="9 10">
    <name type="scientific">Stylosanthes scabra</name>
    <dbReference type="NCBI Taxonomy" id="79078"/>
    <lineage>
        <taxon>Eukaryota</taxon>
        <taxon>Viridiplantae</taxon>
        <taxon>Streptophyta</taxon>
        <taxon>Embryophyta</taxon>
        <taxon>Tracheophyta</taxon>
        <taxon>Spermatophyta</taxon>
        <taxon>Magnoliopsida</taxon>
        <taxon>eudicotyledons</taxon>
        <taxon>Gunneridae</taxon>
        <taxon>Pentapetalae</taxon>
        <taxon>rosids</taxon>
        <taxon>fabids</taxon>
        <taxon>Fabales</taxon>
        <taxon>Fabaceae</taxon>
        <taxon>Papilionoideae</taxon>
        <taxon>50 kb inversion clade</taxon>
        <taxon>dalbergioids sensu lato</taxon>
        <taxon>Dalbergieae</taxon>
        <taxon>Pterocarpus clade</taxon>
        <taxon>Stylosanthes</taxon>
    </lineage>
</organism>
<reference evidence="9 10" key="1">
    <citation type="journal article" date="2023" name="Plants (Basel)">
        <title>Bridging the Gap: Combining Genomics and Transcriptomics Approaches to Understand Stylosanthes scabra, an Orphan Legume from the Brazilian Caatinga.</title>
        <authorList>
            <person name="Ferreira-Neto J.R.C."/>
            <person name="da Silva M.D."/>
            <person name="Binneck E."/>
            <person name="de Melo N.F."/>
            <person name="da Silva R.H."/>
            <person name="de Melo A.L.T.M."/>
            <person name="Pandolfi V."/>
            <person name="Bustamante F.O."/>
            <person name="Brasileiro-Vidal A.C."/>
            <person name="Benko-Iseppon A.M."/>
        </authorList>
    </citation>
    <scope>NUCLEOTIDE SEQUENCE [LARGE SCALE GENOMIC DNA]</scope>
    <source>
        <tissue evidence="9">Leaves</tissue>
    </source>
</reference>